<evidence type="ECO:0000256" key="3">
    <source>
        <dbReference type="ARBA" id="ARBA00022598"/>
    </source>
</evidence>
<evidence type="ECO:0000256" key="2">
    <source>
        <dbReference type="ARBA" id="ARBA00022490"/>
    </source>
</evidence>
<evidence type="ECO:0000256" key="8">
    <source>
        <dbReference type="ARBA" id="ARBA00047469"/>
    </source>
</evidence>
<evidence type="ECO:0000256" key="5">
    <source>
        <dbReference type="ARBA" id="ARBA00022840"/>
    </source>
</evidence>
<evidence type="ECO:0000256" key="4">
    <source>
        <dbReference type="ARBA" id="ARBA00022741"/>
    </source>
</evidence>
<comment type="subcellular location">
    <subcellularLocation>
        <location evidence="9">Cytoplasm</location>
    </subcellularLocation>
</comment>
<accession>A0A4U8T7B0</accession>
<dbReference type="Pfam" id="PF09334">
    <property type="entry name" value="tRNA-synt_1g"/>
    <property type="match status" value="1"/>
</dbReference>
<dbReference type="InterPro" id="IPR009080">
    <property type="entry name" value="tRNAsynth_Ia_anticodon-bd"/>
</dbReference>
<dbReference type="GO" id="GO:0004823">
    <property type="term" value="F:leucine-tRNA ligase activity"/>
    <property type="evidence" value="ECO:0007669"/>
    <property type="project" value="UniProtKB-UniRule"/>
</dbReference>
<dbReference type="PANTHER" id="PTHR43740:SF2">
    <property type="entry name" value="LEUCINE--TRNA LIGASE, MITOCHONDRIAL"/>
    <property type="match status" value="1"/>
</dbReference>
<dbReference type="SUPFAM" id="SSF50677">
    <property type="entry name" value="ValRS/IleRS/LeuRS editing domain"/>
    <property type="match status" value="1"/>
</dbReference>
<organism evidence="14 15">
    <name type="scientific">Helicobacter jaachi</name>
    <dbReference type="NCBI Taxonomy" id="1677920"/>
    <lineage>
        <taxon>Bacteria</taxon>
        <taxon>Pseudomonadati</taxon>
        <taxon>Campylobacterota</taxon>
        <taxon>Epsilonproteobacteria</taxon>
        <taxon>Campylobacterales</taxon>
        <taxon>Helicobacteraceae</taxon>
        <taxon>Helicobacter</taxon>
    </lineage>
</organism>
<evidence type="ECO:0000259" key="13">
    <source>
        <dbReference type="Pfam" id="PF13603"/>
    </source>
</evidence>
<dbReference type="InterPro" id="IPR002300">
    <property type="entry name" value="aa-tRNA-synth_Ia"/>
</dbReference>
<dbReference type="InterPro" id="IPR025709">
    <property type="entry name" value="Leu_tRNA-synth_edit"/>
</dbReference>
<dbReference type="InterPro" id="IPR009008">
    <property type="entry name" value="Val/Leu/Ile-tRNA-synth_edit"/>
</dbReference>
<dbReference type="Proteomes" id="UP000029733">
    <property type="component" value="Unassembled WGS sequence"/>
</dbReference>
<feature type="binding site" evidence="9">
    <location>
        <position position="599"/>
    </location>
    <ligand>
        <name>ATP</name>
        <dbReference type="ChEBI" id="CHEBI:30616"/>
    </ligand>
</feature>
<dbReference type="SUPFAM" id="SSF47323">
    <property type="entry name" value="Anticodon-binding domain of a subclass of class I aminoacyl-tRNA synthetases"/>
    <property type="match status" value="1"/>
</dbReference>
<feature type="domain" description="Aminoacyl-tRNA synthetase class Ia" evidence="11">
    <location>
        <begin position="434"/>
        <end position="635"/>
    </location>
</feature>
<dbReference type="GO" id="GO:0002161">
    <property type="term" value="F:aminoacyl-tRNA deacylase activity"/>
    <property type="evidence" value="ECO:0007669"/>
    <property type="project" value="InterPro"/>
</dbReference>
<dbReference type="Pfam" id="PF00133">
    <property type="entry name" value="tRNA-synt_1"/>
    <property type="match status" value="1"/>
</dbReference>
<dbReference type="PROSITE" id="PS00178">
    <property type="entry name" value="AA_TRNA_LIGASE_I"/>
    <property type="match status" value="1"/>
</dbReference>
<dbReference type="Gene3D" id="1.10.730.10">
    <property type="entry name" value="Isoleucyl-tRNA Synthetase, Domain 1"/>
    <property type="match status" value="1"/>
</dbReference>
<feature type="short sequence motif" description="'HIGH' region" evidence="9">
    <location>
        <begin position="44"/>
        <end position="54"/>
    </location>
</feature>
<keyword evidence="4 9" id="KW-0547">Nucleotide-binding</keyword>
<dbReference type="CDD" id="cd00812">
    <property type="entry name" value="LeuRS_core"/>
    <property type="match status" value="1"/>
</dbReference>
<evidence type="ECO:0000256" key="6">
    <source>
        <dbReference type="ARBA" id="ARBA00022917"/>
    </source>
</evidence>
<keyword evidence="3 9" id="KW-0436">Ligase</keyword>
<comment type="caution">
    <text evidence="14">The sequence shown here is derived from an EMBL/GenBank/DDBJ whole genome shotgun (WGS) entry which is preliminary data.</text>
</comment>
<evidence type="ECO:0000256" key="1">
    <source>
        <dbReference type="ARBA" id="ARBA00005594"/>
    </source>
</evidence>
<proteinExistence type="inferred from homology"/>
<dbReference type="InterPro" id="IPR015413">
    <property type="entry name" value="Methionyl/Leucyl_tRNA_Synth"/>
</dbReference>
<dbReference type="Gene3D" id="3.40.50.620">
    <property type="entry name" value="HUPs"/>
    <property type="match status" value="2"/>
</dbReference>
<comment type="catalytic activity">
    <reaction evidence="8 9">
        <text>tRNA(Leu) + L-leucine + ATP = L-leucyl-tRNA(Leu) + AMP + diphosphate</text>
        <dbReference type="Rhea" id="RHEA:11688"/>
        <dbReference type="Rhea" id="RHEA-COMP:9613"/>
        <dbReference type="Rhea" id="RHEA-COMP:9622"/>
        <dbReference type="ChEBI" id="CHEBI:30616"/>
        <dbReference type="ChEBI" id="CHEBI:33019"/>
        <dbReference type="ChEBI" id="CHEBI:57427"/>
        <dbReference type="ChEBI" id="CHEBI:78442"/>
        <dbReference type="ChEBI" id="CHEBI:78494"/>
        <dbReference type="ChEBI" id="CHEBI:456215"/>
        <dbReference type="EC" id="6.1.1.4"/>
    </reaction>
</comment>
<dbReference type="PANTHER" id="PTHR43740">
    <property type="entry name" value="LEUCYL-TRNA SYNTHETASE"/>
    <property type="match status" value="1"/>
</dbReference>
<dbReference type="SUPFAM" id="SSF52374">
    <property type="entry name" value="Nucleotidylyl transferase"/>
    <property type="match status" value="1"/>
</dbReference>
<dbReference type="FunFam" id="1.10.730.10:FF:000002">
    <property type="entry name" value="Leucine--tRNA ligase"/>
    <property type="match status" value="1"/>
</dbReference>
<gene>
    <name evidence="9" type="primary">leuS</name>
    <name evidence="14" type="ORF">LS71_008060</name>
</gene>
<dbReference type="EMBL" id="JRPR02000008">
    <property type="protein sequence ID" value="TLD95453.1"/>
    <property type="molecule type" value="Genomic_DNA"/>
</dbReference>
<dbReference type="HAMAP" id="MF_00049_B">
    <property type="entry name" value="Leu_tRNA_synth_B"/>
    <property type="match status" value="1"/>
</dbReference>
<evidence type="ECO:0000313" key="14">
    <source>
        <dbReference type="EMBL" id="TLD95453.1"/>
    </source>
</evidence>
<feature type="domain" description="Leucyl-tRNA synthetase editing" evidence="13">
    <location>
        <begin position="224"/>
        <end position="420"/>
    </location>
</feature>
<dbReference type="Gene3D" id="3.10.20.590">
    <property type="match status" value="1"/>
</dbReference>
<comment type="similarity">
    <text evidence="1 9 10">Belongs to the class-I aminoacyl-tRNA synthetase family.</text>
</comment>
<dbReference type="InterPro" id="IPR001412">
    <property type="entry name" value="aa-tRNA-synth_I_CS"/>
</dbReference>
<feature type="short sequence motif" description="'KMSKS' region" evidence="9">
    <location>
        <begin position="596"/>
        <end position="600"/>
    </location>
</feature>
<reference evidence="14 15" key="1">
    <citation type="journal article" date="2014" name="Genome Announc.">
        <title>Draft genome sequences of eight enterohepatic helicobacter species isolated from both laboratory and wild rodents.</title>
        <authorList>
            <person name="Sheh A."/>
            <person name="Shen Z."/>
            <person name="Fox J.G."/>
        </authorList>
    </citation>
    <scope>NUCLEOTIDE SEQUENCE [LARGE SCALE GENOMIC DNA]</scope>
    <source>
        <strain evidence="14 15">MIT 09-6949</strain>
    </source>
</reference>
<dbReference type="GO" id="GO:0005524">
    <property type="term" value="F:ATP binding"/>
    <property type="evidence" value="ECO:0007669"/>
    <property type="project" value="UniProtKB-UniRule"/>
</dbReference>
<dbReference type="GO" id="GO:0006429">
    <property type="term" value="P:leucyl-tRNA aminoacylation"/>
    <property type="evidence" value="ECO:0007669"/>
    <property type="project" value="UniProtKB-UniRule"/>
</dbReference>
<evidence type="ECO:0000256" key="10">
    <source>
        <dbReference type="RuleBase" id="RU363035"/>
    </source>
</evidence>
<evidence type="ECO:0000313" key="15">
    <source>
        <dbReference type="Proteomes" id="UP000029733"/>
    </source>
</evidence>
<dbReference type="InterPro" id="IPR002302">
    <property type="entry name" value="Leu-tRNA-ligase"/>
</dbReference>
<sequence>MQERIYNPKDIESKWQRFWEEHKSFEPHNIDLQKKKKYILSMFPYPSGAIHMGHVRNYCIGDALARYYRQNGFNVLHPMGWDAFGMPAENAAIKHKTHPKVWTYSNIDAMRKELKSLGLSFSKEREFATSDEVYTKFEQAFFIQMWEKGLIYRKQAYLNWCPNDKTILANEQVIEGKCWRCDTPVVQKQMSQYYIKITAYAEELLGCLDELEGHWPPQVLNMQRNWIGKSRGLNFAFSLSADSVLGDIKELEVFTTRPDTIYGVTYCAIAPEHPIVQYLVENKLLDSHIIESIERIKNTAARERAQSEKLGFDLGIKVIHPLTQEELPVWVANFVLMDYGSGAVMSVPMHDERDFEFAKKYDLPLKCVLTDKADSQGLDSKNNEQDTYLEGYFEEGYLINSGEFSGLHSTEAKPRIIAHFENLGRGKGIINYRLRDWGVSRQRYWGAPIPMVHCEYCGIVPESFAHLPITLPDDVNIDGEGNPLDKHPTWRDCICPKCGRKARRETDTMDTFVQSSWYFLRYTTPKDMWEKEAFDKAHLAYWLNVDEYIGGIEHAILHLLYARFFTKVLRDLGYIEISEPFANLLTQGMVLKAGAKMSKSKGNVVNPNDIIARYGADTARLFILFAAPPTRELEWNDSAVEGAYRFLKRLYERTRYIESMRKKPTIAHDTLTKNEQYARQKVYEALQKSYDIFNKKQSGYAFNTLIAASMEAFNALNEQENTQVWSEGYFVLLHILEPIVPHICWELSEQYFGRANFEPIAIDENALSKQSVVYAITINGKKRAEMEVALDVSEKQIIAQAKAHVAKWLENAHIRKEIIVPNKLVNFVLG</sequence>
<dbReference type="EC" id="6.1.1.4" evidence="9"/>
<dbReference type="RefSeq" id="WP_034354533.1">
    <property type="nucleotide sequence ID" value="NZ_JRPR02000008.1"/>
</dbReference>
<name>A0A4U8T7B0_9HELI</name>
<keyword evidence="2 9" id="KW-0963">Cytoplasm</keyword>
<dbReference type="Pfam" id="PF13603">
    <property type="entry name" value="tRNA-synt_1_2"/>
    <property type="match status" value="1"/>
</dbReference>
<keyword evidence="6 9" id="KW-0648">Protein biosynthesis</keyword>
<dbReference type="AlphaFoldDB" id="A0A4U8T7B0"/>
<dbReference type="NCBIfam" id="TIGR00396">
    <property type="entry name" value="leuS_bact"/>
    <property type="match status" value="1"/>
</dbReference>
<evidence type="ECO:0000259" key="11">
    <source>
        <dbReference type="Pfam" id="PF00133"/>
    </source>
</evidence>
<feature type="domain" description="Methionyl/Leucyl tRNA synthetase" evidence="12">
    <location>
        <begin position="38"/>
        <end position="183"/>
    </location>
</feature>
<dbReference type="OrthoDB" id="9810365at2"/>
<evidence type="ECO:0000256" key="9">
    <source>
        <dbReference type="HAMAP-Rule" id="MF_00049"/>
    </source>
</evidence>
<keyword evidence="7 9" id="KW-0030">Aminoacyl-tRNA synthetase</keyword>
<protein>
    <recommendedName>
        <fullName evidence="9">Leucine--tRNA ligase</fullName>
        <ecNumber evidence="9">6.1.1.4</ecNumber>
    </recommendedName>
    <alternativeName>
        <fullName evidence="9">Leucyl-tRNA synthetase</fullName>
        <shortName evidence="9">LeuRS</shortName>
    </alternativeName>
</protein>
<dbReference type="STRING" id="1677920.LS71_05025"/>
<evidence type="ECO:0000256" key="7">
    <source>
        <dbReference type="ARBA" id="ARBA00023146"/>
    </source>
</evidence>
<keyword evidence="5 9" id="KW-0067">ATP-binding</keyword>
<evidence type="ECO:0000259" key="12">
    <source>
        <dbReference type="Pfam" id="PF09334"/>
    </source>
</evidence>
<dbReference type="GO" id="GO:0005829">
    <property type="term" value="C:cytosol"/>
    <property type="evidence" value="ECO:0007669"/>
    <property type="project" value="TreeGrafter"/>
</dbReference>
<dbReference type="PRINTS" id="PR00985">
    <property type="entry name" value="TRNASYNTHLEU"/>
</dbReference>
<keyword evidence="15" id="KW-1185">Reference proteome</keyword>
<dbReference type="InterPro" id="IPR014729">
    <property type="entry name" value="Rossmann-like_a/b/a_fold"/>
</dbReference>